<sequence>MDLLQRLIAGSGSASKQQRASTHNERLHSCKRLCNALQQIWRSSSSLSNDDTASSHVANIIRRLNTILEEESRKAAPHSCLHYAASNQTYIIVAKLAISSTSHEIIDHTVRFFHFLINGEVEGVLDHSLFARSLVELVKRTTAPATKVVDEKEETALIELLFEISTKIRLDPDILPAWFYPERVPGRSLSPLEARRSQFPLFYILVDYVHYDGPIGDFARTALLYLTETASKSRPLEKWMMESDLAHQMASGLSALYGRLSRHAPSISKKALPILSFSDTSESKDDQDEFYEDAGMDMRAFLSYLAFWQDTLSHCKSVEVRDTLLDSYQILFVEQLLYPSLLESSDVEGGSTAAVILHLCRLLGALDHPQLINRMLSYLFATKSQPAVAKNQRSRNRISMSRRRSMEQLATLASLADNPSPELFSLLDLIVFSLRSSNPQTVNSALKLITVLLRRHHPHVKHHLFSLDALRPAPRQNLNGLNNTMMTLFDQAGAISPIHTMDSSYQAALRDAQTTMERHSCLFDDNANRQTEVNQMAVASNCKILEQMATLLESWFANDTLVNLELTGALGALAACEHVLMRSWLAPEQEDRVNIVLILEQLIQQVKQWRAQFVEWDAFYSIQRVDLMSEDELLSLDNSGSSVLNEKMSFADTVRSNSSPPSPQMVAGTIASMNIDSIDGRIASDGSTRVEHGSTRQASNGQTGSDASTRSISSGNLSATLLETRIPMGSQTQKQSRSESNQQGILGGADRSAEMNSDTAVEVKEDGQGTDGQGTASLRHVLTQAIILQEFILELAAALQIRATLFDEVDLS</sequence>
<dbReference type="InterPro" id="IPR019384">
    <property type="entry name" value="FHIP"/>
</dbReference>
<feature type="region of interest" description="Disordered" evidence="2">
    <location>
        <begin position="681"/>
        <end position="712"/>
    </location>
</feature>
<name>A0AAN8EAM1_9EURO</name>
<reference evidence="4 5" key="1">
    <citation type="submission" date="2022-12" db="EMBL/GenBank/DDBJ databases">
        <title>Genomic features and morphological characterization of a novel Knufia sp. strain isolated from spacecraft assembly facility.</title>
        <authorList>
            <person name="Teixeira M."/>
            <person name="Chander A.M."/>
            <person name="Stajich J.E."/>
            <person name="Venkateswaran K."/>
        </authorList>
    </citation>
    <scope>NUCLEOTIDE SEQUENCE [LARGE SCALE GENOMIC DNA]</scope>
    <source>
        <strain evidence="4 5">FJI-L2-BK-P2</strain>
    </source>
</reference>
<dbReference type="PANTHER" id="PTHR21705">
    <property type="entry name" value="RAI16 PROTEIN-RELATED"/>
    <property type="match status" value="1"/>
</dbReference>
<feature type="compositionally biased region" description="Polar residues" evidence="2">
    <location>
        <begin position="729"/>
        <end position="744"/>
    </location>
</feature>
<comment type="caution">
    <text evidence="4">The sequence shown here is derived from an EMBL/GenBank/DDBJ whole genome shotgun (WGS) entry which is preliminary data.</text>
</comment>
<organism evidence="4 5">
    <name type="scientific">Knufia fluminis</name>
    <dbReference type="NCBI Taxonomy" id="191047"/>
    <lineage>
        <taxon>Eukaryota</taxon>
        <taxon>Fungi</taxon>
        <taxon>Dikarya</taxon>
        <taxon>Ascomycota</taxon>
        <taxon>Pezizomycotina</taxon>
        <taxon>Eurotiomycetes</taxon>
        <taxon>Chaetothyriomycetidae</taxon>
        <taxon>Chaetothyriales</taxon>
        <taxon>Trichomeriaceae</taxon>
        <taxon>Knufia</taxon>
    </lineage>
</organism>
<evidence type="ECO:0000259" key="3">
    <source>
        <dbReference type="Pfam" id="PF19314"/>
    </source>
</evidence>
<dbReference type="EMBL" id="JAKLMC020000025">
    <property type="protein sequence ID" value="KAK5950709.1"/>
    <property type="molecule type" value="Genomic_DNA"/>
</dbReference>
<dbReference type="AlphaFoldDB" id="A0AAN8EAM1"/>
<evidence type="ECO:0000313" key="5">
    <source>
        <dbReference type="Proteomes" id="UP001316803"/>
    </source>
</evidence>
<feature type="domain" description="FHF complex subunit HOOK-interacting protein C-terminal" evidence="3">
    <location>
        <begin position="543"/>
        <end position="624"/>
    </location>
</feature>
<protein>
    <recommendedName>
        <fullName evidence="3">FHF complex subunit HOOK-interacting protein C-terminal domain-containing protein</fullName>
    </recommendedName>
</protein>
<feature type="compositionally biased region" description="Polar residues" evidence="2">
    <location>
        <begin position="695"/>
        <end position="712"/>
    </location>
</feature>
<dbReference type="Pfam" id="PF19314">
    <property type="entry name" value="DUF5917"/>
    <property type="match status" value="1"/>
</dbReference>
<dbReference type="Pfam" id="PF10257">
    <property type="entry name" value="RAI16-like"/>
    <property type="match status" value="1"/>
</dbReference>
<evidence type="ECO:0000313" key="4">
    <source>
        <dbReference type="EMBL" id="KAK5950709.1"/>
    </source>
</evidence>
<dbReference type="InterPro" id="IPR045669">
    <property type="entry name" value="FHIP_C"/>
</dbReference>
<dbReference type="Proteomes" id="UP001316803">
    <property type="component" value="Unassembled WGS sequence"/>
</dbReference>
<evidence type="ECO:0000256" key="1">
    <source>
        <dbReference type="ARBA" id="ARBA00024336"/>
    </source>
</evidence>
<gene>
    <name evidence="4" type="ORF">OHC33_008376</name>
</gene>
<feature type="region of interest" description="Disordered" evidence="2">
    <location>
        <begin position="728"/>
        <end position="772"/>
    </location>
</feature>
<accession>A0AAN8EAM1</accession>
<evidence type="ECO:0000256" key="2">
    <source>
        <dbReference type="SAM" id="MobiDB-lite"/>
    </source>
</evidence>
<proteinExistence type="inferred from homology"/>
<keyword evidence="5" id="KW-1185">Reference proteome</keyword>
<dbReference type="PANTHER" id="PTHR21705:SF11">
    <property type="entry name" value="FHIP FAMILY PROTEIN CG3558"/>
    <property type="match status" value="1"/>
</dbReference>
<comment type="similarity">
    <text evidence="1">Belongs to the FHIP family.</text>
</comment>